<evidence type="ECO:0000256" key="6">
    <source>
        <dbReference type="RuleBase" id="RU003930"/>
    </source>
</evidence>
<dbReference type="FunFam" id="3.30.1440.10:FF:000001">
    <property type="entry name" value="50S ribosomal protein L5"/>
    <property type="match status" value="1"/>
</dbReference>
<keyword evidence="3 6" id="KW-0687">Ribonucleoprotein</keyword>
<keyword evidence="11" id="KW-1185">Reference proteome</keyword>
<dbReference type="Pfam" id="PF00673">
    <property type="entry name" value="Ribosomal_L5_C"/>
    <property type="match status" value="1"/>
</dbReference>
<evidence type="ECO:0000256" key="4">
    <source>
        <dbReference type="ARBA" id="ARBA00035210"/>
    </source>
</evidence>
<dbReference type="InterPro" id="IPR020930">
    <property type="entry name" value="Ribosomal_uL5_bac-type"/>
</dbReference>
<sequence>MMEEFSYTNTLQVPKLNKIVVNCGNGEGAQNAKILEAMQKDLSLITGQKPIVTRAKKAVAAFKLRKDVPVGIAVTLRGEVMYSFLDRLVNLAFPRTRDFQGVSPYSFDGKGNYNVGISDQSVFPEIKFESIDQQRGFDVAICTSANSDKEGQRLLSLLGMPFKDDAVKPPKKRKSGKWNVKGAKGGGRPVQQKTKAKAKKKK</sequence>
<evidence type="ECO:0000313" key="11">
    <source>
        <dbReference type="Proteomes" id="UP000001514"/>
    </source>
</evidence>
<dbReference type="Pfam" id="PF00281">
    <property type="entry name" value="Ribosomal_L5"/>
    <property type="match status" value="1"/>
</dbReference>
<dbReference type="Proteomes" id="UP000001514">
    <property type="component" value="Unassembled WGS sequence"/>
</dbReference>
<dbReference type="NCBIfam" id="NF000585">
    <property type="entry name" value="PRK00010.1"/>
    <property type="match status" value="1"/>
</dbReference>
<accession>D8RU54</accession>
<evidence type="ECO:0000256" key="1">
    <source>
        <dbReference type="ARBA" id="ARBA00008553"/>
    </source>
</evidence>
<dbReference type="PIRSF" id="PIRSF002161">
    <property type="entry name" value="Ribosomal_L5"/>
    <property type="match status" value="1"/>
</dbReference>
<dbReference type="STRING" id="88036.D8RU54"/>
<dbReference type="HAMAP" id="MF_01333_B">
    <property type="entry name" value="Ribosomal_uL5_B"/>
    <property type="match status" value="1"/>
</dbReference>
<dbReference type="Gene3D" id="3.30.1440.10">
    <property type="match status" value="1"/>
</dbReference>
<dbReference type="Gramene" id="EFJ24349">
    <property type="protein sequence ID" value="EFJ24349"/>
    <property type="gene ID" value="SELMODRAFT_442578"/>
</dbReference>
<evidence type="ECO:0000313" key="10">
    <source>
        <dbReference type="EMBL" id="EFJ24349.1"/>
    </source>
</evidence>
<dbReference type="OMA" id="FQIREDM"/>
<evidence type="ECO:0000259" key="9">
    <source>
        <dbReference type="Pfam" id="PF00673"/>
    </source>
</evidence>
<evidence type="ECO:0000256" key="5">
    <source>
        <dbReference type="ARBA" id="ARBA00035391"/>
    </source>
</evidence>
<dbReference type="GO" id="GO:0003723">
    <property type="term" value="F:RNA binding"/>
    <property type="evidence" value="ECO:0000318"/>
    <property type="project" value="GO_Central"/>
</dbReference>
<dbReference type="EMBL" id="GL377590">
    <property type="protein sequence ID" value="EFJ24349.1"/>
    <property type="molecule type" value="Genomic_DNA"/>
</dbReference>
<dbReference type="HOGENOM" id="CLU_061015_2_1_1"/>
<dbReference type="eggNOG" id="KOG0398">
    <property type="taxonomic scope" value="Eukaryota"/>
</dbReference>
<evidence type="ECO:0000256" key="2">
    <source>
        <dbReference type="ARBA" id="ARBA00022980"/>
    </source>
</evidence>
<dbReference type="InterPro" id="IPR031310">
    <property type="entry name" value="Ribosomal_uL5_N"/>
</dbReference>
<gene>
    <name evidence="10" type="ORF">SELMODRAFT_442578</name>
</gene>
<dbReference type="InParanoid" id="D8RU54"/>
<keyword evidence="2 6" id="KW-0689">Ribosomal protein</keyword>
<dbReference type="PROSITE" id="PS00358">
    <property type="entry name" value="RIBOSOMAL_L5"/>
    <property type="match status" value="1"/>
</dbReference>
<reference evidence="10 11" key="1">
    <citation type="journal article" date="2011" name="Science">
        <title>The Selaginella genome identifies genetic changes associated with the evolution of vascular plants.</title>
        <authorList>
            <person name="Banks J.A."/>
            <person name="Nishiyama T."/>
            <person name="Hasebe M."/>
            <person name="Bowman J.L."/>
            <person name="Gribskov M."/>
            <person name="dePamphilis C."/>
            <person name="Albert V.A."/>
            <person name="Aono N."/>
            <person name="Aoyama T."/>
            <person name="Ambrose B.A."/>
            <person name="Ashton N.W."/>
            <person name="Axtell M.J."/>
            <person name="Barker E."/>
            <person name="Barker M.S."/>
            <person name="Bennetzen J.L."/>
            <person name="Bonawitz N.D."/>
            <person name="Chapple C."/>
            <person name="Cheng C."/>
            <person name="Correa L.G."/>
            <person name="Dacre M."/>
            <person name="DeBarry J."/>
            <person name="Dreyer I."/>
            <person name="Elias M."/>
            <person name="Engstrom E.M."/>
            <person name="Estelle M."/>
            <person name="Feng L."/>
            <person name="Finet C."/>
            <person name="Floyd S.K."/>
            <person name="Frommer W.B."/>
            <person name="Fujita T."/>
            <person name="Gramzow L."/>
            <person name="Gutensohn M."/>
            <person name="Harholt J."/>
            <person name="Hattori M."/>
            <person name="Heyl A."/>
            <person name="Hirai T."/>
            <person name="Hiwatashi Y."/>
            <person name="Ishikawa M."/>
            <person name="Iwata M."/>
            <person name="Karol K.G."/>
            <person name="Koehler B."/>
            <person name="Kolukisaoglu U."/>
            <person name="Kubo M."/>
            <person name="Kurata T."/>
            <person name="Lalonde S."/>
            <person name="Li K."/>
            <person name="Li Y."/>
            <person name="Litt A."/>
            <person name="Lyons E."/>
            <person name="Manning G."/>
            <person name="Maruyama T."/>
            <person name="Michael T.P."/>
            <person name="Mikami K."/>
            <person name="Miyazaki S."/>
            <person name="Morinaga S."/>
            <person name="Murata T."/>
            <person name="Mueller-Roeber B."/>
            <person name="Nelson D.R."/>
            <person name="Obara M."/>
            <person name="Oguri Y."/>
            <person name="Olmstead R.G."/>
            <person name="Onodera N."/>
            <person name="Petersen B.L."/>
            <person name="Pils B."/>
            <person name="Prigge M."/>
            <person name="Rensing S.A."/>
            <person name="Riano-Pachon D.M."/>
            <person name="Roberts A.W."/>
            <person name="Sato Y."/>
            <person name="Scheller H.V."/>
            <person name="Schulz B."/>
            <person name="Schulz C."/>
            <person name="Shakirov E.V."/>
            <person name="Shibagaki N."/>
            <person name="Shinohara N."/>
            <person name="Shippen D.E."/>
            <person name="Soerensen I."/>
            <person name="Sotooka R."/>
            <person name="Sugimoto N."/>
            <person name="Sugita M."/>
            <person name="Sumikawa N."/>
            <person name="Tanurdzic M."/>
            <person name="Theissen G."/>
            <person name="Ulvskov P."/>
            <person name="Wakazuki S."/>
            <person name="Weng J.K."/>
            <person name="Willats W.W."/>
            <person name="Wipf D."/>
            <person name="Wolf P.G."/>
            <person name="Yang L."/>
            <person name="Zimmer A.D."/>
            <person name="Zhu Q."/>
            <person name="Mitros T."/>
            <person name="Hellsten U."/>
            <person name="Loque D."/>
            <person name="Otillar R."/>
            <person name="Salamov A."/>
            <person name="Schmutz J."/>
            <person name="Shapiro H."/>
            <person name="Lindquist E."/>
            <person name="Lucas S."/>
            <person name="Rokhsar D."/>
            <person name="Grigoriev I.V."/>
        </authorList>
    </citation>
    <scope>NUCLEOTIDE SEQUENCE [LARGE SCALE GENOMIC DNA]</scope>
</reference>
<dbReference type="FunCoup" id="D8RU54">
    <property type="interactions" value="1517"/>
</dbReference>
<feature type="region of interest" description="Disordered" evidence="7">
    <location>
        <begin position="165"/>
        <end position="202"/>
    </location>
</feature>
<feature type="domain" description="Large ribosomal subunit protein uL5 C-terminal" evidence="9">
    <location>
        <begin position="69"/>
        <end position="162"/>
    </location>
</feature>
<evidence type="ECO:0000256" key="7">
    <source>
        <dbReference type="SAM" id="MobiDB-lite"/>
    </source>
</evidence>
<name>D8RU54_SELML</name>
<dbReference type="PANTHER" id="PTHR11994">
    <property type="entry name" value="60S RIBOSOMAL PROTEIN L11-RELATED"/>
    <property type="match status" value="1"/>
</dbReference>
<dbReference type="InterPro" id="IPR002132">
    <property type="entry name" value="Ribosomal_uL5"/>
</dbReference>
<dbReference type="AlphaFoldDB" id="D8RU54"/>
<evidence type="ECO:0000259" key="8">
    <source>
        <dbReference type="Pfam" id="PF00281"/>
    </source>
</evidence>
<dbReference type="GO" id="GO:0006412">
    <property type="term" value="P:translation"/>
    <property type="evidence" value="ECO:0000318"/>
    <property type="project" value="GO_Central"/>
</dbReference>
<proteinExistence type="inferred from homology"/>
<dbReference type="InterPro" id="IPR031309">
    <property type="entry name" value="Ribosomal_uL5_C"/>
</dbReference>
<organism evidence="11">
    <name type="scientific">Selaginella moellendorffii</name>
    <name type="common">Spikemoss</name>
    <dbReference type="NCBI Taxonomy" id="88036"/>
    <lineage>
        <taxon>Eukaryota</taxon>
        <taxon>Viridiplantae</taxon>
        <taxon>Streptophyta</taxon>
        <taxon>Embryophyta</taxon>
        <taxon>Tracheophyta</taxon>
        <taxon>Lycopodiopsida</taxon>
        <taxon>Selaginellales</taxon>
        <taxon>Selaginellaceae</taxon>
        <taxon>Selaginella</taxon>
    </lineage>
</organism>
<dbReference type="KEGG" id="smo:SELMODRAFT_442578"/>
<dbReference type="InterPro" id="IPR020929">
    <property type="entry name" value="Ribosomal_uL5_CS"/>
</dbReference>
<comment type="similarity">
    <text evidence="1 6">Belongs to the universal ribosomal protein uL5 family.</text>
</comment>
<protein>
    <recommendedName>
        <fullName evidence="4">Large ribosomal subunit protein uL5c</fullName>
    </recommendedName>
    <alternativeName>
        <fullName evidence="5">50S ribosomal protein L5, chloroplastic</fullName>
    </alternativeName>
</protein>
<dbReference type="InterPro" id="IPR022803">
    <property type="entry name" value="Ribosomal_uL5_dom_sf"/>
</dbReference>
<dbReference type="GO" id="GO:0005762">
    <property type="term" value="C:mitochondrial large ribosomal subunit"/>
    <property type="evidence" value="ECO:0000318"/>
    <property type="project" value="GO_Central"/>
</dbReference>
<dbReference type="SUPFAM" id="SSF55282">
    <property type="entry name" value="RL5-like"/>
    <property type="match status" value="1"/>
</dbReference>
<evidence type="ECO:0000256" key="3">
    <source>
        <dbReference type="ARBA" id="ARBA00023274"/>
    </source>
</evidence>
<dbReference type="GO" id="GO:0003735">
    <property type="term" value="F:structural constituent of ribosome"/>
    <property type="evidence" value="ECO:0000318"/>
    <property type="project" value="GO_Central"/>
</dbReference>
<feature type="domain" description="Large ribosomal subunit protein uL5 N-terminal" evidence="8">
    <location>
        <begin position="9"/>
        <end position="65"/>
    </location>
</feature>